<keyword evidence="4" id="KW-1133">Transmembrane helix</keyword>
<gene>
    <name evidence="6" type="ORF">KDW03_03985</name>
</gene>
<dbReference type="Gene3D" id="1.25.40.10">
    <property type="entry name" value="Tetratricopeptide repeat domain"/>
    <property type="match status" value="4"/>
</dbReference>
<proteinExistence type="predicted"/>
<feature type="repeat" description="TPR" evidence="3">
    <location>
        <begin position="278"/>
        <end position="311"/>
    </location>
</feature>
<reference evidence="6" key="2">
    <citation type="submission" date="2022-06" db="EMBL/GenBank/DDBJ databases">
        <title>Thermospira aquatica gen. nov., sp. nov.</title>
        <authorList>
            <person name="Ben Ali Gam Z."/>
            <person name="Labat M."/>
        </authorList>
    </citation>
    <scope>NUCLEOTIDE SEQUENCE</scope>
    <source>
        <strain evidence="6">F1F22</strain>
    </source>
</reference>
<protein>
    <submittedName>
        <fullName evidence="6">Tetratricopeptide repeat protein</fullName>
    </submittedName>
</protein>
<dbReference type="KEGG" id="taqu:KDW03_03985"/>
<feature type="domain" description="Restriction endonuclease type IV Mrr" evidence="5">
    <location>
        <begin position="335"/>
        <end position="450"/>
    </location>
</feature>
<reference evidence="6" key="1">
    <citation type="submission" date="2021-04" db="EMBL/GenBank/DDBJ databases">
        <authorList>
            <person name="Postec A."/>
        </authorList>
    </citation>
    <scope>NUCLEOTIDE SEQUENCE</scope>
    <source>
        <strain evidence="6">F1F22</strain>
    </source>
</reference>
<dbReference type="Pfam" id="PF04471">
    <property type="entry name" value="Mrr_cat"/>
    <property type="match status" value="1"/>
</dbReference>
<dbReference type="Pfam" id="PF14559">
    <property type="entry name" value="TPR_19"/>
    <property type="match status" value="1"/>
</dbReference>
<evidence type="ECO:0000313" key="6">
    <source>
        <dbReference type="EMBL" id="URA10972.1"/>
    </source>
</evidence>
<dbReference type="Proteomes" id="UP001056539">
    <property type="component" value="Chromosome"/>
</dbReference>
<evidence type="ECO:0000256" key="2">
    <source>
        <dbReference type="ARBA" id="ARBA00022803"/>
    </source>
</evidence>
<keyword evidence="1" id="KW-0677">Repeat</keyword>
<keyword evidence="4" id="KW-0472">Membrane</keyword>
<feature type="transmembrane region" description="Helical" evidence="4">
    <location>
        <begin position="6"/>
        <end position="28"/>
    </location>
</feature>
<dbReference type="GO" id="GO:0003677">
    <property type="term" value="F:DNA binding"/>
    <property type="evidence" value="ECO:0007669"/>
    <property type="project" value="InterPro"/>
</dbReference>
<dbReference type="InterPro" id="IPR019734">
    <property type="entry name" value="TPR_rpt"/>
</dbReference>
<name>A0AAX3BF52_9SPIR</name>
<dbReference type="SUPFAM" id="SSF52980">
    <property type="entry name" value="Restriction endonuclease-like"/>
    <property type="match status" value="1"/>
</dbReference>
<dbReference type="SUPFAM" id="SSF48452">
    <property type="entry name" value="TPR-like"/>
    <property type="match status" value="2"/>
</dbReference>
<keyword evidence="2 3" id="KW-0802">TPR repeat</keyword>
<dbReference type="InterPro" id="IPR011990">
    <property type="entry name" value="TPR-like_helical_dom_sf"/>
</dbReference>
<dbReference type="SMART" id="SM00028">
    <property type="entry name" value="TPR"/>
    <property type="match status" value="7"/>
</dbReference>
<dbReference type="InterPro" id="IPR007560">
    <property type="entry name" value="Restrct_endonuc_IV_Mrr"/>
</dbReference>
<dbReference type="PROSITE" id="PS50005">
    <property type="entry name" value="TPR"/>
    <property type="match status" value="2"/>
</dbReference>
<evidence type="ECO:0000256" key="3">
    <source>
        <dbReference type="PROSITE-ProRule" id="PRU00339"/>
    </source>
</evidence>
<dbReference type="InterPro" id="IPR050498">
    <property type="entry name" value="Ycf3"/>
</dbReference>
<dbReference type="InterPro" id="IPR011335">
    <property type="entry name" value="Restrct_endonuc-II-like"/>
</dbReference>
<evidence type="ECO:0000256" key="4">
    <source>
        <dbReference type="SAM" id="Phobius"/>
    </source>
</evidence>
<accession>A0AAX3BF52</accession>
<evidence type="ECO:0000259" key="5">
    <source>
        <dbReference type="Pfam" id="PF04471"/>
    </source>
</evidence>
<dbReference type="AlphaFoldDB" id="A0AAX3BF52"/>
<organism evidence="6 7">
    <name type="scientific">Thermospira aquatica</name>
    <dbReference type="NCBI Taxonomy" id="2828656"/>
    <lineage>
        <taxon>Bacteria</taxon>
        <taxon>Pseudomonadati</taxon>
        <taxon>Spirochaetota</taxon>
        <taxon>Spirochaetia</taxon>
        <taxon>Brevinematales</taxon>
        <taxon>Thermospiraceae</taxon>
        <taxon>Thermospira</taxon>
    </lineage>
</organism>
<keyword evidence="7" id="KW-1185">Reference proteome</keyword>
<feature type="repeat" description="TPR" evidence="3">
    <location>
        <begin position="170"/>
        <end position="203"/>
    </location>
</feature>
<evidence type="ECO:0000256" key="1">
    <source>
        <dbReference type="ARBA" id="ARBA00022737"/>
    </source>
</evidence>
<sequence>MTWDVIVIVLLVVSVGFLVFLYVMNNFIAPHRLDSIKTLIDNQKYDQAINALNAILKKDDKNPLAHLYLAEACYLSGNFEMALVEYKQTLSSGKFSNSATEKSIHRRLADIYMRFNQLEEAQKEYLVLSQMDPQNAEYLFQIGNIFYQRGMKEHAFSYLDRAIKSGKASPQIYFIMGKILYEMNKAAEALNYFTNCVKLEPKNMEAHYYIGMILKSMNSYGKAVQEFDVAEQARDNQLKVKAIFQKGLCKMEVGDNDGAKADFERALKYSNEENNVTIAIRYTLGLIYEKERRLVEAVEQWEKVAQLRPNFQDVQTKLTLYEDLRVDDRLKDLLTATPTTFEIIAQNMLKAIGYEPIEVKPLDGDNLEIVGIEKSVKWRNVRGGRVLVMFSRDNEDVPEDLVAKLTEKMKNIHATRGVYITTGKFTPQALRYAENRPLDLYDRQKLTDLLKKSGY</sequence>
<dbReference type="EMBL" id="CP073355">
    <property type="protein sequence ID" value="URA10972.1"/>
    <property type="molecule type" value="Genomic_DNA"/>
</dbReference>
<dbReference type="RefSeq" id="WP_271436103.1">
    <property type="nucleotide sequence ID" value="NZ_CP073355.1"/>
</dbReference>
<dbReference type="PANTHER" id="PTHR44858">
    <property type="entry name" value="TETRATRICOPEPTIDE REPEAT PROTEIN 6"/>
    <property type="match status" value="1"/>
</dbReference>
<keyword evidence="4" id="KW-0812">Transmembrane</keyword>
<dbReference type="InterPro" id="IPR011856">
    <property type="entry name" value="tRNA_endonuc-like_dom_sf"/>
</dbReference>
<dbReference type="Pfam" id="PF13432">
    <property type="entry name" value="TPR_16"/>
    <property type="match status" value="3"/>
</dbReference>
<evidence type="ECO:0000313" key="7">
    <source>
        <dbReference type="Proteomes" id="UP001056539"/>
    </source>
</evidence>
<dbReference type="GO" id="GO:0004519">
    <property type="term" value="F:endonuclease activity"/>
    <property type="evidence" value="ECO:0007669"/>
    <property type="project" value="InterPro"/>
</dbReference>
<dbReference type="GO" id="GO:0009307">
    <property type="term" value="P:DNA restriction-modification system"/>
    <property type="evidence" value="ECO:0007669"/>
    <property type="project" value="InterPro"/>
</dbReference>
<dbReference type="PANTHER" id="PTHR44858:SF1">
    <property type="entry name" value="UDP-N-ACETYLGLUCOSAMINE--PEPTIDE N-ACETYLGLUCOSAMINYLTRANSFERASE SPINDLY-RELATED"/>
    <property type="match status" value="1"/>
</dbReference>
<dbReference type="Gene3D" id="3.40.1350.10">
    <property type="match status" value="1"/>
</dbReference>